<proteinExistence type="predicted"/>
<evidence type="ECO:0000313" key="3">
    <source>
        <dbReference type="Proteomes" id="UP000489600"/>
    </source>
</evidence>
<comment type="caution">
    <text evidence="2">The sequence shown here is derived from an EMBL/GenBank/DDBJ whole genome shotgun (WGS) entry which is preliminary data.</text>
</comment>
<dbReference type="OrthoDB" id="1749511at2759"/>
<feature type="compositionally biased region" description="Pro residues" evidence="1">
    <location>
        <begin position="54"/>
        <end position="71"/>
    </location>
</feature>
<keyword evidence="3" id="KW-1185">Reference proteome</keyword>
<evidence type="ECO:0000256" key="1">
    <source>
        <dbReference type="SAM" id="MobiDB-lite"/>
    </source>
</evidence>
<dbReference type="AlphaFoldDB" id="A0A565BMP2"/>
<evidence type="ECO:0000313" key="2">
    <source>
        <dbReference type="EMBL" id="VVB02862.1"/>
    </source>
</evidence>
<dbReference type="Proteomes" id="UP000489600">
    <property type="component" value="Unassembled WGS sequence"/>
</dbReference>
<sequence length="130" mass="14417">MAKDLPTLLSPITEVSASQEVSRPVSDVDSPTASVLFRLLASVSDRRPDKAPMFTPPGPPPPPPLPFPPTRPHTQLFPPQPHDAGPAFDFPLPQRQQPIRRLELPVFDGSDVEDWIDRIEQFFVVGAYTE</sequence>
<gene>
    <name evidence="2" type="ORF">ANE_LOCUS13306</name>
</gene>
<reference evidence="2" key="1">
    <citation type="submission" date="2019-07" db="EMBL/GenBank/DDBJ databases">
        <authorList>
            <person name="Dittberner H."/>
        </authorList>
    </citation>
    <scope>NUCLEOTIDE SEQUENCE [LARGE SCALE GENOMIC DNA]</scope>
</reference>
<feature type="region of interest" description="Disordered" evidence="1">
    <location>
        <begin position="47"/>
        <end position="92"/>
    </location>
</feature>
<name>A0A565BMP2_9BRAS</name>
<organism evidence="2 3">
    <name type="scientific">Arabis nemorensis</name>
    <dbReference type="NCBI Taxonomy" id="586526"/>
    <lineage>
        <taxon>Eukaryota</taxon>
        <taxon>Viridiplantae</taxon>
        <taxon>Streptophyta</taxon>
        <taxon>Embryophyta</taxon>
        <taxon>Tracheophyta</taxon>
        <taxon>Spermatophyta</taxon>
        <taxon>Magnoliopsida</taxon>
        <taxon>eudicotyledons</taxon>
        <taxon>Gunneridae</taxon>
        <taxon>Pentapetalae</taxon>
        <taxon>rosids</taxon>
        <taxon>malvids</taxon>
        <taxon>Brassicales</taxon>
        <taxon>Brassicaceae</taxon>
        <taxon>Arabideae</taxon>
        <taxon>Arabis</taxon>
    </lineage>
</organism>
<accession>A0A565BMP2</accession>
<dbReference type="EMBL" id="CABITT030000004">
    <property type="protein sequence ID" value="VVB02862.1"/>
    <property type="molecule type" value="Genomic_DNA"/>
</dbReference>
<feature type="region of interest" description="Disordered" evidence="1">
    <location>
        <begin position="1"/>
        <end position="28"/>
    </location>
</feature>
<protein>
    <submittedName>
        <fullName evidence="2">Uncharacterized protein</fullName>
    </submittedName>
</protein>